<dbReference type="GO" id="GO:0006355">
    <property type="term" value="P:regulation of DNA-templated transcription"/>
    <property type="evidence" value="ECO:0007669"/>
    <property type="project" value="InterPro"/>
</dbReference>
<dbReference type="InterPro" id="IPR011006">
    <property type="entry name" value="CheY-like_superfamily"/>
</dbReference>
<keyword evidence="3" id="KW-0805">Transcription regulation</keyword>
<keyword evidence="11" id="KW-1185">Reference proteome</keyword>
<keyword evidence="4 7" id="KW-0238">DNA-binding</keyword>
<dbReference type="PANTHER" id="PTHR48111">
    <property type="entry name" value="REGULATOR OF RPOS"/>
    <property type="match status" value="1"/>
</dbReference>
<keyword evidence="2" id="KW-0902">Two-component regulatory system</keyword>
<keyword evidence="5" id="KW-0804">Transcription</keyword>
<evidence type="ECO:0000259" key="8">
    <source>
        <dbReference type="PROSITE" id="PS50110"/>
    </source>
</evidence>
<dbReference type="PANTHER" id="PTHR48111:SF22">
    <property type="entry name" value="REGULATOR OF RPOS"/>
    <property type="match status" value="1"/>
</dbReference>
<feature type="domain" description="Response regulatory" evidence="8">
    <location>
        <begin position="2"/>
        <end position="116"/>
    </location>
</feature>
<dbReference type="InterPro" id="IPR036388">
    <property type="entry name" value="WH-like_DNA-bd_sf"/>
</dbReference>
<evidence type="ECO:0000313" key="10">
    <source>
        <dbReference type="EMBL" id="PZF73371.1"/>
    </source>
</evidence>
<dbReference type="InterPro" id="IPR001789">
    <property type="entry name" value="Sig_transdc_resp-reg_receiver"/>
</dbReference>
<dbReference type="Pfam" id="PF00486">
    <property type="entry name" value="Trans_reg_C"/>
    <property type="match status" value="1"/>
</dbReference>
<evidence type="ECO:0000256" key="5">
    <source>
        <dbReference type="ARBA" id="ARBA00023163"/>
    </source>
</evidence>
<protein>
    <submittedName>
        <fullName evidence="10">DNA-binding response regulator</fullName>
    </submittedName>
</protein>
<dbReference type="InterPro" id="IPR039420">
    <property type="entry name" value="WalR-like"/>
</dbReference>
<dbReference type="RefSeq" id="WP_110998434.1">
    <property type="nucleotide sequence ID" value="NZ_QKTW01000013.1"/>
</dbReference>
<dbReference type="SMART" id="SM00862">
    <property type="entry name" value="Trans_reg_C"/>
    <property type="match status" value="1"/>
</dbReference>
<evidence type="ECO:0000256" key="2">
    <source>
        <dbReference type="ARBA" id="ARBA00023012"/>
    </source>
</evidence>
<feature type="domain" description="OmpR/PhoB-type" evidence="9">
    <location>
        <begin position="124"/>
        <end position="224"/>
    </location>
</feature>
<dbReference type="OrthoDB" id="9790442at2"/>
<gene>
    <name evidence="10" type="ORF">DN068_08245</name>
</gene>
<evidence type="ECO:0000259" key="9">
    <source>
        <dbReference type="PROSITE" id="PS51755"/>
    </source>
</evidence>
<dbReference type="GO" id="GO:0005829">
    <property type="term" value="C:cytosol"/>
    <property type="evidence" value="ECO:0007669"/>
    <property type="project" value="TreeGrafter"/>
</dbReference>
<reference evidence="10 11" key="1">
    <citation type="submission" date="2018-06" db="EMBL/GenBank/DDBJ databases">
        <title>Mucibacter soli gen. nov., sp. nov., a new member of the family Chitinophagaceae producing mucin.</title>
        <authorList>
            <person name="Kim M.-K."/>
            <person name="Park S."/>
            <person name="Kim T.-S."/>
            <person name="Joung Y."/>
            <person name="Han J.-H."/>
            <person name="Kim S.B."/>
        </authorList>
    </citation>
    <scope>NUCLEOTIDE SEQUENCE [LARGE SCALE GENOMIC DNA]</scope>
    <source>
        <strain evidence="10 11">R1-15</strain>
    </source>
</reference>
<dbReference type="PROSITE" id="PS51755">
    <property type="entry name" value="OMPR_PHOB"/>
    <property type="match status" value="1"/>
</dbReference>
<evidence type="ECO:0000256" key="3">
    <source>
        <dbReference type="ARBA" id="ARBA00023015"/>
    </source>
</evidence>
<accession>A0A2W2ADN0</accession>
<evidence type="ECO:0000256" key="4">
    <source>
        <dbReference type="ARBA" id="ARBA00023125"/>
    </source>
</evidence>
<sequence>MKLLIVEDEAPLNKSMVEYLSSQKYRCESVMTYGDALEKIESHQYDCIVLDIMLPGGSGIKLLQQLRETEKEVGVIIISARDQMDDKITGLQLGADDYQTKPFHMAELSSRIAAIIRRKNLSGSNMIRFEEIQIDVNAKQVTVNDDALTLTRKEYDLLLYFIINKNRVLSKSAIAEHLWGDNMYLVDNYDFMYAHIKNLRKKLVKAGAGDYIRSLYGMGYKISVK</sequence>
<dbReference type="CDD" id="cd00383">
    <property type="entry name" value="trans_reg_C"/>
    <property type="match status" value="1"/>
</dbReference>
<dbReference type="GO" id="GO:0000976">
    <property type="term" value="F:transcription cis-regulatory region binding"/>
    <property type="evidence" value="ECO:0007669"/>
    <property type="project" value="TreeGrafter"/>
</dbReference>
<dbReference type="Pfam" id="PF00072">
    <property type="entry name" value="Response_reg"/>
    <property type="match status" value="1"/>
</dbReference>
<dbReference type="SUPFAM" id="SSF52172">
    <property type="entry name" value="CheY-like"/>
    <property type="match status" value="1"/>
</dbReference>
<feature type="DNA-binding region" description="OmpR/PhoB-type" evidence="7">
    <location>
        <begin position="124"/>
        <end position="224"/>
    </location>
</feature>
<dbReference type="AlphaFoldDB" id="A0A2W2ADN0"/>
<dbReference type="Gene3D" id="6.10.250.690">
    <property type="match status" value="1"/>
</dbReference>
<dbReference type="GO" id="GO:0000156">
    <property type="term" value="F:phosphorelay response regulator activity"/>
    <property type="evidence" value="ECO:0007669"/>
    <property type="project" value="TreeGrafter"/>
</dbReference>
<name>A0A2W2ADN0_9BACT</name>
<keyword evidence="1 6" id="KW-0597">Phosphoprotein</keyword>
<dbReference type="GO" id="GO:0032993">
    <property type="term" value="C:protein-DNA complex"/>
    <property type="evidence" value="ECO:0007669"/>
    <property type="project" value="TreeGrafter"/>
</dbReference>
<evidence type="ECO:0000313" key="11">
    <source>
        <dbReference type="Proteomes" id="UP000248745"/>
    </source>
</evidence>
<dbReference type="Gene3D" id="3.40.50.2300">
    <property type="match status" value="1"/>
</dbReference>
<dbReference type="PROSITE" id="PS50110">
    <property type="entry name" value="RESPONSE_REGULATORY"/>
    <property type="match status" value="1"/>
</dbReference>
<proteinExistence type="predicted"/>
<evidence type="ECO:0000256" key="6">
    <source>
        <dbReference type="PROSITE-ProRule" id="PRU00169"/>
    </source>
</evidence>
<evidence type="ECO:0000256" key="7">
    <source>
        <dbReference type="PROSITE-ProRule" id="PRU01091"/>
    </source>
</evidence>
<dbReference type="InterPro" id="IPR001867">
    <property type="entry name" value="OmpR/PhoB-type_DNA-bd"/>
</dbReference>
<evidence type="ECO:0000256" key="1">
    <source>
        <dbReference type="ARBA" id="ARBA00022553"/>
    </source>
</evidence>
<dbReference type="Gene3D" id="1.10.10.10">
    <property type="entry name" value="Winged helix-like DNA-binding domain superfamily/Winged helix DNA-binding domain"/>
    <property type="match status" value="1"/>
</dbReference>
<comment type="caution">
    <text evidence="10">The sequence shown here is derived from an EMBL/GenBank/DDBJ whole genome shotgun (WGS) entry which is preliminary data.</text>
</comment>
<dbReference type="SMART" id="SM00448">
    <property type="entry name" value="REC"/>
    <property type="match status" value="1"/>
</dbReference>
<organism evidence="10 11">
    <name type="scientific">Taibaiella soli</name>
    <dbReference type="NCBI Taxonomy" id="1649169"/>
    <lineage>
        <taxon>Bacteria</taxon>
        <taxon>Pseudomonadati</taxon>
        <taxon>Bacteroidota</taxon>
        <taxon>Chitinophagia</taxon>
        <taxon>Chitinophagales</taxon>
        <taxon>Chitinophagaceae</taxon>
        <taxon>Taibaiella</taxon>
    </lineage>
</organism>
<dbReference type="EMBL" id="QKTW01000013">
    <property type="protein sequence ID" value="PZF73371.1"/>
    <property type="molecule type" value="Genomic_DNA"/>
</dbReference>
<dbReference type="Proteomes" id="UP000248745">
    <property type="component" value="Unassembled WGS sequence"/>
</dbReference>
<feature type="modified residue" description="4-aspartylphosphate" evidence="6">
    <location>
        <position position="51"/>
    </location>
</feature>